<keyword evidence="1" id="KW-1133">Transmembrane helix</keyword>
<keyword evidence="1" id="KW-0472">Membrane</keyword>
<dbReference type="InterPro" id="IPR030395">
    <property type="entry name" value="GP_PDE_dom"/>
</dbReference>
<dbReference type="Proteomes" id="UP001218246">
    <property type="component" value="Unassembled WGS sequence"/>
</dbReference>
<dbReference type="InterPro" id="IPR017946">
    <property type="entry name" value="PLC-like_Pdiesterase_TIM-brl"/>
</dbReference>
<feature type="transmembrane region" description="Helical" evidence="1">
    <location>
        <begin position="12"/>
        <end position="32"/>
    </location>
</feature>
<feature type="domain" description="GP-PDE" evidence="2">
    <location>
        <begin position="60"/>
        <end position="325"/>
    </location>
</feature>
<evidence type="ECO:0000256" key="1">
    <source>
        <dbReference type="SAM" id="Phobius"/>
    </source>
</evidence>
<dbReference type="SUPFAM" id="SSF51695">
    <property type="entry name" value="PLC-like phosphodiesterases"/>
    <property type="match status" value="1"/>
</dbReference>
<dbReference type="EC" id="3.1.4.-" evidence="3"/>
<sequence length="330" mass="37132">MITEVIKVKLKKAGLVFSLLVIFMLINNSSIFSRNQSGEPLLLAHRGLGQTFSMEGITGDTCTAERIFQPEHPYLENTIPSMEAAFRAGADVVELDIRPTKDGQFAVFHDWTLDCRTNATGLPADYTMDELKELDIGYGYTADNGKTHPFRGKGVGLMPSLDEVLTKFPNREFLIHIKSDDPAEGIQLAQYLFALPEKRLNTLTVYGGDKPIEVLQEQLPELRVMSKATLKRCLLSYEAIGWTGKIPSSCKNTQLHIPEKYTSYLWGWPNKFLQRMEEANTRVIVVAGDGNWSEGFDTKADLQRLPDGYTGGIWTNRIDRIGSRHESKRE</sequence>
<dbReference type="RefSeq" id="WP_124565022.1">
    <property type="nucleotide sequence ID" value="NZ_JARRRY010000007.1"/>
</dbReference>
<dbReference type="PROSITE" id="PS51704">
    <property type="entry name" value="GP_PDE"/>
    <property type="match status" value="1"/>
</dbReference>
<dbReference type="EMBL" id="JARULN010000008">
    <property type="protein sequence ID" value="MDG5754383.1"/>
    <property type="molecule type" value="Genomic_DNA"/>
</dbReference>
<dbReference type="CDD" id="cd08613">
    <property type="entry name" value="GDPD_GDE4_like_1"/>
    <property type="match status" value="1"/>
</dbReference>
<comment type="caution">
    <text evidence="3">The sequence shown here is derived from an EMBL/GenBank/DDBJ whole genome shotgun (WGS) entry which is preliminary data.</text>
</comment>
<proteinExistence type="predicted"/>
<evidence type="ECO:0000313" key="4">
    <source>
        <dbReference type="Proteomes" id="UP001218246"/>
    </source>
</evidence>
<accession>A0ABT6H6I4</accession>
<keyword evidence="3" id="KW-0378">Hydrolase</keyword>
<keyword evidence="1" id="KW-0812">Transmembrane</keyword>
<dbReference type="PANTHER" id="PTHR43805">
    <property type="entry name" value="GLYCEROPHOSPHORYL DIESTER PHOSPHODIESTERASE"/>
    <property type="match status" value="1"/>
</dbReference>
<evidence type="ECO:0000313" key="3">
    <source>
        <dbReference type="EMBL" id="MDG5754383.1"/>
    </source>
</evidence>
<gene>
    <name evidence="3" type="ORF">P6P90_10415</name>
</gene>
<dbReference type="Pfam" id="PF03009">
    <property type="entry name" value="GDPD"/>
    <property type="match status" value="1"/>
</dbReference>
<evidence type="ECO:0000259" key="2">
    <source>
        <dbReference type="PROSITE" id="PS51704"/>
    </source>
</evidence>
<dbReference type="GO" id="GO:0016787">
    <property type="term" value="F:hydrolase activity"/>
    <property type="evidence" value="ECO:0007669"/>
    <property type="project" value="UniProtKB-KW"/>
</dbReference>
<dbReference type="PANTHER" id="PTHR43805:SF1">
    <property type="entry name" value="GP-PDE DOMAIN-CONTAINING PROTEIN"/>
    <property type="match status" value="1"/>
</dbReference>
<reference evidence="3 4" key="1">
    <citation type="submission" date="2023-04" db="EMBL/GenBank/DDBJ databases">
        <title>Ectobacillus antri isolated from activated sludge.</title>
        <authorList>
            <person name="Yan P."/>
            <person name="Liu X."/>
        </authorList>
    </citation>
    <scope>NUCLEOTIDE SEQUENCE [LARGE SCALE GENOMIC DNA]</scope>
    <source>
        <strain evidence="3 4">C18H</strain>
    </source>
</reference>
<protein>
    <submittedName>
        <fullName evidence="3">Glycerophosphodiester phosphodiesterase family protein</fullName>
        <ecNumber evidence="3">3.1.4.-</ecNumber>
    </submittedName>
</protein>
<organism evidence="3 4">
    <name type="scientific">Ectobacillus antri</name>
    <dbReference type="NCBI Taxonomy" id="2486280"/>
    <lineage>
        <taxon>Bacteria</taxon>
        <taxon>Bacillati</taxon>
        <taxon>Bacillota</taxon>
        <taxon>Bacilli</taxon>
        <taxon>Bacillales</taxon>
        <taxon>Bacillaceae</taxon>
        <taxon>Ectobacillus</taxon>
    </lineage>
</organism>
<keyword evidence="4" id="KW-1185">Reference proteome</keyword>
<name>A0ABT6H6I4_9BACI</name>
<dbReference type="Gene3D" id="3.20.20.190">
    <property type="entry name" value="Phosphatidylinositol (PI) phosphodiesterase"/>
    <property type="match status" value="1"/>
</dbReference>